<dbReference type="Gene3D" id="1.20.1260.10">
    <property type="match status" value="1"/>
</dbReference>
<sequence>MTHCLRRLALVSAFALALPGAVFAQHSGAQHSGARHAESGAASGQSSGQSSGQPSGPAVAEMRAASERMHKAMDIPYTGDPDRDFAAAMIPHHQGAIEMARIQLQHGKDPVLREMAQEIIDAQQKEIAVLRSYLNQGR</sequence>
<evidence type="ECO:0000313" key="4">
    <source>
        <dbReference type="EMBL" id="KAA2212250.1"/>
    </source>
</evidence>
<keyword evidence="2" id="KW-0732">Signal</keyword>
<evidence type="ECO:0000259" key="3">
    <source>
        <dbReference type="Pfam" id="PF03713"/>
    </source>
</evidence>
<feature type="chain" id="PRO_5022911982" evidence="2">
    <location>
        <begin position="25"/>
        <end position="138"/>
    </location>
</feature>
<accession>A0A5B2TEL8</accession>
<feature type="compositionally biased region" description="Low complexity" evidence="1">
    <location>
        <begin position="39"/>
        <end position="58"/>
    </location>
</feature>
<dbReference type="OrthoDB" id="9804926at2"/>
<evidence type="ECO:0000313" key="5">
    <source>
        <dbReference type="Proteomes" id="UP000322110"/>
    </source>
</evidence>
<feature type="region of interest" description="Disordered" evidence="1">
    <location>
        <begin position="29"/>
        <end position="64"/>
    </location>
</feature>
<organism evidence="4 5">
    <name type="scientific">Teichococcus oryzae</name>
    <dbReference type="NCBI Taxonomy" id="1608942"/>
    <lineage>
        <taxon>Bacteria</taxon>
        <taxon>Pseudomonadati</taxon>
        <taxon>Pseudomonadota</taxon>
        <taxon>Alphaproteobacteria</taxon>
        <taxon>Acetobacterales</taxon>
        <taxon>Roseomonadaceae</taxon>
        <taxon>Roseomonas</taxon>
    </lineage>
</organism>
<dbReference type="AlphaFoldDB" id="A0A5B2TEL8"/>
<evidence type="ECO:0000256" key="2">
    <source>
        <dbReference type="SAM" id="SignalP"/>
    </source>
</evidence>
<proteinExistence type="predicted"/>
<dbReference type="Proteomes" id="UP000322110">
    <property type="component" value="Unassembled WGS sequence"/>
</dbReference>
<reference evidence="4 5" key="1">
    <citation type="journal article" date="2015" name="Int. J. Syst. Evol. Microbiol.">
        <title>Roseomonas oryzae sp. nov., isolated from paddy rhizosphere soil.</title>
        <authorList>
            <person name="Ramaprasad E.V."/>
            <person name="Sasikala Ch."/>
            <person name="Ramana Ch.V."/>
        </authorList>
    </citation>
    <scope>NUCLEOTIDE SEQUENCE [LARGE SCALE GENOMIC DNA]</scope>
    <source>
        <strain evidence="4 5">KCTC 42542</strain>
    </source>
</reference>
<protein>
    <submittedName>
        <fullName evidence="4">DUF305 domain-containing protein</fullName>
    </submittedName>
</protein>
<name>A0A5B2TEL8_9PROT</name>
<dbReference type="InterPro" id="IPR012347">
    <property type="entry name" value="Ferritin-like"/>
</dbReference>
<feature type="domain" description="DUF305" evidence="3">
    <location>
        <begin position="44"/>
        <end position="133"/>
    </location>
</feature>
<dbReference type="EMBL" id="VUKA01000009">
    <property type="protein sequence ID" value="KAA2212250.1"/>
    <property type="molecule type" value="Genomic_DNA"/>
</dbReference>
<dbReference type="PANTHER" id="PTHR36933:SF1">
    <property type="entry name" value="SLL0788 PROTEIN"/>
    <property type="match status" value="1"/>
</dbReference>
<comment type="caution">
    <text evidence="4">The sequence shown here is derived from an EMBL/GenBank/DDBJ whole genome shotgun (WGS) entry which is preliminary data.</text>
</comment>
<dbReference type="InterPro" id="IPR005183">
    <property type="entry name" value="DUF305_CopM-like"/>
</dbReference>
<dbReference type="RefSeq" id="WP_149813164.1">
    <property type="nucleotide sequence ID" value="NZ_VUKA01000009.1"/>
</dbReference>
<evidence type="ECO:0000256" key="1">
    <source>
        <dbReference type="SAM" id="MobiDB-lite"/>
    </source>
</evidence>
<dbReference type="PANTHER" id="PTHR36933">
    <property type="entry name" value="SLL0788 PROTEIN"/>
    <property type="match status" value="1"/>
</dbReference>
<feature type="signal peptide" evidence="2">
    <location>
        <begin position="1"/>
        <end position="24"/>
    </location>
</feature>
<gene>
    <name evidence="4" type="ORF">F0Q34_15575</name>
</gene>
<dbReference type="Pfam" id="PF03713">
    <property type="entry name" value="DUF305"/>
    <property type="match status" value="1"/>
</dbReference>
<keyword evidence="5" id="KW-1185">Reference proteome</keyword>